<gene>
    <name evidence="1" type="ORF">EZS27_019636</name>
</gene>
<dbReference type="Gene3D" id="3.30.565.60">
    <property type="match status" value="1"/>
</dbReference>
<evidence type="ECO:0000313" key="1">
    <source>
        <dbReference type="EMBL" id="KAA6331799.1"/>
    </source>
</evidence>
<protein>
    <submittedName>
        <fullName evidence="1">Uncharacterized protein</fullName>
    </submittedName>
</protein>
<sequence>MPDEVVRLAAEKNAFIWEELTTKHVDKSNADEKKKVNFLYEIRNSSRASAFVKEKSDEEILEYYEFQKDNHLTNLGILWIGQRRDRSSLLFAPIIQVIRYNDKEEKVWKFLLDDFYLNPKEMLESILRDVPDWQESMEIPDWAYRKNVPFYPIEVIRELCANALVHRTYTTRGDIFINIFHDRLEIHSPGLLPYGVTPKNILSKSVRRNENLSKVFFDLNLMEREGSGYNMIYAKLLSIGKSLPIVYEDDDRVTVTVLKGFVNKEIVLLMDKATNEFSLKQKEIITLGLLAQQPYSATGLSKILNQGEQ</sequence>
<dbReference type="InterPro" id="IPR038475">
    <property type="entry name" value="RecG_C_sf"/>
</dbReference>
<name>A0A5J4RDN8_9ZZZZ</name>
<dbReference type="PANTHER" id="PTHR30595">
    <property type="entry name" value="GLPR-RELATED TRANSCRIPTIONAL REPRESSOR"/>
    <property type="match status" value="1"/>
</dbReference>
<dbReference type="AlphaFoldDB" id="A0A5J4RDN8"/>
<comment type="caution">
    <text evidence="1">The sequence shown here is derived from an EMBL/GenBank/DDBJ whole genome shotgun (WGS) entry which is preliminary data.</text>
</comment>
<feature type="non-terminal residue" evidence="1">
    <location>
        <position position="309"/>
    </location>
</feature>
<dbReference type="EMBL" id="SNRY01001324">
    <property type="protein sequence ID" value="KAA6331799.1"/>
    <property type="molecule type" value="Genomic_DNA"/>
</dbReference>
<proteinExistence type="predicted"/>
<accession>A0A5J4RDN8</accession>
<reference evidence="1" key="1">
    <citation type="submission" date="2019-03" db="EMBL/GenBank/DDBJ databases">
        <title>Single cell metagenomics reveals metabolic interactions within the superorganism composed of flagellate Streblomastix strix and complex community of Bacteroidetes bacteria on its surface.</title>
        <authorList>
            <person name="Treitli S.C."/>
            <person name="Kolisko M."/>
            <person name="Husnik F."/>
            <person name="Keeling P."/>
            <person name="Hampl V."/>
        </authorList>
    </citation>
    <scope>NUCLEOTIDE SEQUENCE</scope>
    <source>
        <strain evidence="1">STM</strain>
    </source>
</reference>
<dbReference type="Pfam" id="PF13749">
    <property type="entry name" value="HATPase_c_4"/>
    <property type="match status" value="1"/>
</dbReference>
<organism evidence="1">
    <name type="scientific">termite gut metagenome</name>
    <dbReference type="NCBI Taxonomy" id="433724"/>
    <lineage>
        <taxon>unclassified sequences</taxon>
        <taxon>metagenomes</taxon>
        <taxon>organismal metagenomes</taxon>
    </lineage>
</organism>
<dbReference type="PANTHER" id="PTHR30595:SF6">
    <property type="entry name" value="SCHLAFEN ALBA-2 DOMAIN-CONTAINING PROTEIN"/>
    <property type="match status" value="1"/>
</dbReference>